<dbReference type="EMBL" id="ML975152">
    <property type="protein sequence ID" value="KAF1814700.1"/>
    <property type="molecule type" value="Genomic_DNA"/>
</dbReference>
<feature type="region of interest" description="Disordered" evidence="1">
    <location>
        <begin position="70"/>
        <end position="100"/>
    </location>
</feature>
<name>A0A6G1G9W4_9PEZI</name>
<dbReference type="GeneID" id="54415124"/>
<feature type="compositionally biased region" description="Pro residues" evidence="1">
    <location>
        <begin position="343"/>
        <end position="354"/>
    </location>
</feature>
<feature type="compositionally biased region" description="Low complexity" evidence="1">
    <location>
        <begin position="199"/>
        <end position="213"/>
    </location>
</feature>
<feature type="compositionally biased region" description="Polar residues" evidence="1">
    <location>
        <begin position="154"/>
        <end position="164"/>
    </location>
</feature>
<evidence type="ECO:0000313" key="4">
    <source>
        <dbReference type="RefSeq" id="XP_033536331.1"/>
    </source>
</evidence>
<dbReference type="Proteomes" id="UP000504638">
    <property type="component" value="Unplaced"/>
</dbReference>
<protein>
    <submittedName>
        <fullName evidence="2 4">Uncharacterized protein</fullName>
    </submittedName>
</protein>
<sequence>MELLVHVCAKTSRERDEEYRRFATSYRNFELSRIHHLDSKVPDIQAVQGQPQSNSDFDLYPQTQSVIGELQRSSEEQYIEETESLSPGDDEDEESDPPLNTTDALEAVQALCAEKQSFSSVLVPSSQILSSQSFIDNTQEALDALQHYVPFIPTNPTQKPSSKGSDLKRKAPEKMPPTQETGFGSPHMTQRAVSGPLRSQSPSQSQSYTQIQSIQTSELPSSFDCFSKDRFPLKVLQTSMVHATSPAQGIKRSLASPRKDIKISRVNASKDMTGRGGVRTRLPTKHIGQEEREPVSSGPSTTFEPVRRLNKEVGFIYGRHQPRPRSALPEAEITPSKDGSYSPPSPVAYQPPPSSAMKNDTIHTTNKTVPDVSPEPPSNLPAPLSLELSTELPPISALPLEFHSPLPTTSNLDPSKLPSWITRTLAKTTADPLLRRQYRPESVSRPVRPGERGHWQFETRQWDVARQVEFWDYFGKILEDGRCGWGVWAARRYGEGCEESPTGFANDREGSTKRVTFAQTGEAEGETTAPDRGLGIVKIYCWAEIIEHIYLLVYVASHKCIRSTAAEWIDGSGKVVVRMRQESKSNVAR</sequence>
<evidence type="ECO:0000313" key="3">
    <source>
        <dbReference type="Proteomes" id="UP000504638"/>
    </source>
</evidence>
<feature type="region of interest" description="Disordered" evidence="1">
    <location>
        <begin position="152"/>
        <end position="213"/>
    </location>
</feature>
<evidence type="ECO:0000313" key="2">
    <source>
        <dbReference type="EMBL" id="KAF1814700.1"/>
    </source>
</evidence>
<feature type="region of interest" description="Disordered" evidence="1">
    <location>
        <begin position="316"/>
        <end position="380"/>
    </location>
</feature>
<evidence type="ECO:0000256" key="1">
    <source>
        <dbReference type="SAM" id="MobiDB-lite"/>
    </source>
</evidence>
<organism evidence="2">
    <name type="scientific">Eremomyces bilateralis CBS 781.70</name>
    <dbReference type="NCBI Taxonomy" id="1392243"/>
    <lineage>
        <taxon>Eukaryota</taxon>
        <taxon>Fungi</taxon>
        <taxon>Dikarya</taxon>
        <taxon>Ascomycota</taxon>
        <taxon>Pezizomycotina</taxon>
        <taxon>Dothideomycetes</taxon>
        <taxon>Dothideomycetes incertae sedis</taxon>
        <taxon>Eremomycetales</taxon>
        <taxon>Eremomycetaceae</taxon>
        <taxon>Eremomyces</taxon>
    </lineage>
</organism>
<keyword evidence="3" id="KW-1185">Reference proteome</keyword>
<reference evidence="4" key="2">
    <citation type="submission" date="2020-04" db="EMBL/GenBank/DDBJ databases">
        <authorList>
            <consortium name="NCBI Genome Project"/>
        </authorList>
    </citation>
    <scope>NUCLEOTIDE SEQUENCE</scope>
    <source>
        <strain evidence="4">CBS 781.70</strain>
    </source>
</reference>
<feature type="compositionally biased region" description="Polar residues" evidence="1">
    <location>
        <begin position="178"/>
        <end position="192"/>
    </location>
</feature>
<gene>
    <name evidence="2 4" type="ORF">P152DRAFT_229927</name>
</gene>
<accession>A0A6G1G9W4</accession>
<reference evidence="2 4" key="1">
    <citation type="submission" date="2020-01" db="EMBL/GenBank/DDBJ databases">
        <authorList>
            <consortium name="DOE Joint Genome Institute"/>
            <person name="Haridas S."/>
            <person name="Albert R."/>
            <person name="Binder M."/>
            <person name="Bloem J."/>
            <person name="Labutti K."/>
            <person name="Salamov A."/>
            <person name="Andreopoulos B."/>
            <person name="Baker S.E."/>
            <person name="Barry K."/>
            <person name="Bills G."/>
            <person name="Bluhm B.H."/>
            <person name="Cannon C."/>
            <person name="Castanera R."/>
            <person name="Culley D.E."/>
            <person name="Daum C."/>
            <person name="Ezra D."/>
            <person name="Gonzalez J.B."/>
            <person name="Henrissat B."/>
            <person name="Kuo A."/>
            <person name="Liang C."/>
            <person name="Lipzen A."/>
            <person name="Lutzoni F."/>
            <person name="Magnuson J."/>
            <person name="Mondo S."/>
            <person name="Nolan M."/>
            <person name="Ohm R."/>
            <person name="Pangilinan J."/>
            <person name="Park H.-J."/>
            <person name="Ramirez L."/>
            <person name="Alfaro M."/>
            <person name="Sun H."/>
            <person name="Tritt A."/>
            <person name="Yoshinaga Y."/>
            <person name="Zwiers L.-H."/>
            <person name="Turgeon B.G."/>
            <person name="Goodwin S.B."/>
            <person name="Spatafora J.W."/>
            <person name="Crous P.W."/>
            <person name="Grigoriev I.V."/>
        </authorList>
    </citation>
    <scope>NUCLEOTIDE SEQUENCE</scope>
    <source>
        <strain evidence="2 4">CBS 781.70</strain>
    </source>
</reference>
<feature type="compositionally biased region" description="Acidic residues" evidence="1">
    <location>
        <begin position="77"/>
        <end position="96"/>
    </location>
</feature>
<proteinExistence type="predicted"/>
<dbReference type="RefSeq" id="XP_033536331.1">
    <property type="nucleotide sequence ID" value="XM_033674554.1"/>
</dbReference>
<dbReference type="AlphaFoldDB" id="A0A6G1G9W4"/>
<dbReference type="OrthoDB" id="5395975at2759"/>
<reference evidence="4" key="3">
    <citation type="submission" date="2025-04" db="UniProtKB">
        <authorList>
            <consortium name="RefSeq"/>
        </authorList>
    </citation>
    <scope>IDENTIFICATION</scope>
    <source>
        <strain evidence="4">CBS 781.70</strain>
    </source>
</reference>